<comment type="caution">
    <text evidence="2">The sequence shown here is derived from an EMBL/GenBank/DDBJ whole genome shotgun (WGS) entry which is preliminary data.</text>
</comment>
<evidence type="ECO:0000313" key="2">
    <source>
        <dbReference type="EMBL" id="KAK9501357.1"/>
    </source>
</evidence>
<feature type="compositionally biased region" description="Acidic residues" evidence="1">
    <location>
        <begin position="31"/>
        <end position="40"/>
    </location>
</feature>
<feature type="region of interest" description="Disordered" evidence="1">
    <location>
        <begin position="1"/>
        <end position="40"/>
    </location>
</feature>
<sequence>MTTSPNAPSSSLSEDEDDQEINVDSGHEDEGCCQEEDDCSSLDAGSCGPGAILNGITSPTHLYHTSTNTTHTNTSPTGGTAPFLPFSISRLLGEEDHKSVGTSILVDNQTGPGGGGVIRVPAQRIPQPSTQQSAAAQAGPLPPAPFPWGLVHPAAVIHNSAAAAAAAAAFASHAIKERLSGEYNLLFTIPTTSFPYL</sequence>
<accession>A0AAW1CXL3</accession>
<proteinExistence type="predicted"/>
<dbReference type="AlphaFoldDB" id="A0AAW1CXL3"/>
<evidence type="ECO:0000256" key="1">
    <source>
        <dbReference type="SAM" id="MobiDB-lite"/>
    </source>
</evidence>
<dbReference type="EMBL" id="JAPXFL010000009">
    <property type="protein sequence ID" value="KAK9501357.1"/>
    <property type="molecule type" value="Genomic_DNA"/>
</dbReference>
<reference evidence="2 3" key="1">
    <citation type="submission" date="2022-12" db="EMBL/GenBank/DDBJ databases">
        <title>Chromosome-level genome assembly of true bugs.</title>
        <authorList>
            <person name="Ma L."/>
            <person name="Li H."/>
        </authorList>
    </citation>
    <scope>NUCLEOTIDE SEQUENCE [LARGE SCALE GENOMIC DNA]</scope>
    <source>
        <strain evidence="2">Lab_2022b</strain>
    </source>
</reference>
<evidence type="ECO:0000313" key="3">
    <source>
        <dbReference type="Proteomes" id="UP001461498"/>
    </source>
</evidence>
<name>A0AAW1CXL3_9HEMI</name>
<protein>
    <submittedName>
        <fullName evidence="2">Uncharacterized protein</fullName>
    </submittedName>
</protein>
<organism evidence="2 3">
    <name type="scientific">Rhynocoris fuscipes</name>
    <dbReference type="NCBI Taxonomy" id="488301"/>
    <lineage>
        <taxon>Eukaryota</taxon>
        <taxon>Metazoa</taxon>
        <taxon>Ecdysozoa</taxon>
        <taxon>Arthropoda</taxon>
        <taxon>Hexapoda</taxon>
        <taxon>Insecta</taxon>
        <taxon>Pterygota</taxon>
        <taxon>Neoptera</taxon>
        <taxon>Paraneoptera</taxon>
        <taxon>Hemiptera</taxon>
        <taxon>Heteroptera</taxon>
        <taxon>Panheteroptera</taxon>
        <taxon>Cimicomorpha</taxon>
        <taxon>Reduviidae</taxon>
        <taxon>Harpactorinae</taxon>
        <taxon>Harpactorini</taxon>
        <taxon>Rhynocoris</taxon>
    </lineage>
</organism>
<gene>
    <name evidence="2" type="ORF">O3M35_012093</name>
</gene>
<keyword evidence="3" id="KW-1185">Reference proteome</keyword>
<dbReference type="Proteomes" id="UP001461498">
    <property type="component" value="Unassembled WGS sequence"/>
</dbReference>